<evidence type="ECO:0000256" key="5">
    <source>
        <dbReference type="ARBA" id="ARBA00023172"/>
    </source>
</evidence>
<dbReference type="InterPro" id="IPR006171">
    <property type="entry name" value="TOPRIM_dom"/>
</dbReference>
<feature type="domain" description="Toprim" evidence="8">
    <location>
        <begin position="83"/>
        <end position="185"/>
    </location>
</feature>
<dbReference type="CDD" id="cd01025">
    <property type="entry name" value="TOPRIM_recR"/>
    <property type="match status" value="1"/>
</dbReference>
<dbReference type="SUPFAM" id="SSF111304">
    <property type="entry name" value="Recombination protein RecR"/>
    <property type="match status" value="1"/>
</dbReference>
<evidence type="ECO:0000313" key="10">
    <source>
        <dbReference type="Proteomes" id="UP000219439"/>
    </source>
</evidence>
<keyword evidence="10" id="KW-1185">Reference proteome</keyword>
<dbReference type="GO" id="GO:0006310">
    <property type="term" value="P:DNA recombination"/>
    <property type="evidence" value="ECO:0007669"/>
    <property type="project" value="UniProtKB-UniRule"/>
</dbReference>
<dbReference type="Pfam" id="PF02132">
    <property type="entry name" value="RecR_ZnF"/>
    <property type="match status" value="1"/>
</dbReference>
<dbReference type="GO" id="GO:0008270">
    <property type="term" value="F:zinc ion binding"/>
    <property type="evidence" value="ECO:0007669"/>
    <property type="project" value="UniProtKB-KW"/>
</dbReference>
<keyword evidence="4 7" id="KW-0862">Zinc</keyword>
<organism evidence="9 10">
    <name type="scientific">Cohaesibacter gelatinilyticus</name>
    <dbReference type="NCBI Taxonomy" id="372072"/>
    <lineage>
        <taxon>Bacteria</taxon>
        <taxon>Pseudomonadati</taxon>
        <taxon>Pseudomonadota</taxon>
        <taxon>Alphaproteobacteria</taxon>
        <taxon>Hyphomicrobiales</taxon>
        <taxon>Cohaesibacteraceae</taxon>
    </lineage>
</organism>
<dbReference type="GO" id="GO:0006281">
    <property type="term" value="P:DNA repair"/>
    <property type="evidence" value="ECO:0007669"/>
    <property type="project" value="UniProtKB-UniRule"/>
</dbReference>
<keyword evidence="3 7" id="KW-0863">Zinc-finger</keyword>
<dbReference type="InterPro" id="IPR023627">
    <property type="entry name" value="Rcmb_RecR"/>
</dbReference>
<evidence type="ECO:0000256" key="2">
    <source>
        <dbReference type="ARBA" id="ARBA00022763"/>
    </source>
</evidence>
<dbReference type="RefSeq" id="WP_097155970.1">
    <property type="nucleotide sequence ID" value="NZ_OBEL01000010.1"/>
</dbReference>
<dbReference type="Pfam" id="PF21175">
    <property type="entry name" value="RecR_C"/>
    <property type="match status" value="1"/>
</dbReference>
<feature type="zinc finger region" description="C4-type" evidence="7">
    <location>
        <begin position="60"/>
        <end position="75"/>
    </location>
</feature>
<dbReference type="InterPro" id="IPR015967">
    <property type="entry name" value="Rcmb_RecR_Znf"/>
</dbReference>
<evidence type="ECO:0000256" key="3">
    <source>
        <dbReference type="ARBA" id="ARBA00022771"/>
    </source>
</evidence>
<reference evidence="9 10" key="1">
    <citation type="submission" date="2017-09" db="EMBL/GenBank/DDBJ databases">
        <authorList>
            <person name="Ehlers B."/>
            <person name="Leendertz F.H."/>
        </authorList>
    </citation>
    <scope>NUCLEOTIDE SEQUENCE [LARGE SCALE GENOMIC DNA]</scope>
    <source>
        <strain evidence="9 10">DSM 18289</strain>
    </source>
</reference>
<dbReference type="EMBL" id="OBEL01000010">
    <property type="protein sequence ID" value="SNZ21587.1"/>
    <property type="molecule type" value="Genomic_DNA"/>
</dbReference>
<keyword evidence="1 7" id="KW-0479">Metal-binding</keyword>
<dbReference type="Pfam" id="PF13662">
    <property type="entry name" value="Toprim_4"/>
    <property type="match status" value="1"/>
</dbReference>
<keyword evidence="5 7" id="KW-0233">DNA recombination</keyword>
<dbReference type="NCBIfam" id="TIGR00615">
    <property type="entry name" value="recR"/>
    <property type="match status" value="1"/>
</dbReference>
<dbReference type="Proteomes" id="UP000219439">
    <property type="component" value="Unassembled WGS sequence"/>
</dbReference>
<dbReference type="OrthoDB" id="9802672at2"/>
<dbReference type="Pfam" id="PF21176">
    <property type="entry name" value="RecR_HhH"/>
    <property type="match status" value="1"/>
</dbReference>
<dbReference type="AlphaFoldDB" id="A0A285PJZ7"/>
<evidence type="ECO:0000256" key="1">
    <source>
        <dbReference type="ARBA" id="ARBA00022723"/>
    </source>
</evidence>
<evidence type="ECO:0000259" key="8">
    <source>
        <dbReference type="PROSITE" id="PS50880"/>
    </source>
</evidence>
<dbReference type="GO" id="GO:0003677">
    <property type="term" value="F:DNA binding"/>
    <property type="evidence" value="ECO:0007669"/>
    <property type="project" value="UniProtKB-UniRule"/>
</dbReference>
<keyword evidence="2 7" id="KW-0227">DNA damage</keyword>
<dbReference type="PANTHER" id="PTHR30446:SF0">
    <property type="entry name" value="RECOMBINATION PROTEIN RECR"/>
    <property type="match status" value="1"/>
</dbReference>
<dbReference type="SMART" id="SM00493">
    <property type="entry name" value="TOPRIM"/>
    <property type="match status" value="1"/>
</dbReference>
<proteinExistence type="inferred from homology"/>
<dbReference type="Gene3D" id="3.40.1360.10">
    <property type="match status" value="1"/>
</dbReference>
<gene>
    <name evidence="7" type="primary">recR</name>
    <name evidence="9" type="ORF">SAMN06265368_4711</name>
</gene>
<keyword evidence="6 7" id="KW-0234">DNA repair</keyword>
<dbReference type="Gene3D" id="1.10.8.420">
    <property type="entry name" value="RecR Domain 1"/>
    <property type="match status" value="1"/>
</dbReference>
<comment type="function">
    <text evidence="7">May play a role in DNA repair. It seems to be involved in an RecBC-independent recombinational process of DNA repair. It may act with RecF and RecO.</text>
</comment>
<comment type="similarity">
    <text evidence="7">Belongs to the RecR family.</text>
</comment>
<dbReference type="InterPro" id="IPR034137">
    <property type="entry name" value="TOPRIM_RecR"/>
</dbReference>
<name>A0A285PJZ7_9HYPH</name>
<sequence length="214" mass="23111">MANRVAGPEIEKLIQLLAKLPGLGPRSARRVALHLIKKKDQLLVPLADAINQAVTKVQICETCGNIDSASPCTICTDRRRDPALLVVVEDVSDLWALERAGVVNAAYHVLGGTLSPLDGIGPDDLNIPGLLVRTAKGDIREIILAVNATVEGQTTAHYITDQLQNQAKDLQADNPTFERIRISQLAHGVPIGGELDYLDEGTLLQAIRSRTSFE</sequence>
<dbReference type="HAMAP" id="MF_00017">
    <property type="entry name" value="RecR"/>
    <property type="match status" value="1"/>
</dbReference>
<evidence type="ECO:0000256" key="6">
    <source>
        <dbReference type="ARBA" id="ARBA00023204"/>
    </source>
</evidence>
<evidence type="ECO:0000313" key="9">
    <source>
        <dbReference type="EMBL" id="SNZ21587.1"/>
    </source>
</evidence>
<dbReference type="Gene3D" id="6.10.250.240">
    <property type="match status" value="1"/>
</dbReference>
<dbReference type="InterPro" id="IPR000093">
    <property type="entry name" value="DNA_Rcmb_RecR"/>
</dbReference>
<dbReference type="PROSITE" id="PS50880">
    <property type="entry name" value="TOPRIM"/>
    <property type="match status" value="1"/>
</dbReference>
<evidence type="ECO:0000256" key="7">
    <source>
        <dbReference type="HAMAP-Rule" id="MF_00017"/>
    </source>
</evidence>
<dbReference type="PANTHER" id="PTHR30446">
    <property type="entry name" value="RECOMBINATION PROTEIN RECR"/>
    <property type="match status" value="1"/>
</dbReference>
<dbReference type="PROSITE" id="PS01300">
    <property type="entry name" value="RECR"/>
    <property type="match status" value="1"/>
</dbReference>
<evidence type="ECO:0000256" key="4">
    <source>
        <dbReference type="ARBA" id="ARBA00022833"/>
    </source>
</evidence>
<accession>A0A285PJZ7</accession>
<protein>
    <recommendedName>
        <fullName evidence="7">Recombination protein RecR</fullName>
    </recommendedName>
</protein>